<evidence type="ECO:0000259" key="5">
    <source>
        <dbReference type="PROSITE" id="PS50977"/>
    </source>
</evidence>
<gene>
    <name evidence="6" type="ORF">NWF35_05310</name>
</gene>
<dbReference type="EMBL" id="JANRHH010000024">
    <property type="protein sequence ID" value="MDN4593326.1"/>
    <property type="molecule type" value="Genomic_DNA"/>
</dbReference>
<evidence type="ECO:0000256" key="1">
    <source>
        <dbReference type="ARBA" id="ARBA00023015"/>
    </source>
</evidence>
<dbReference type="SUPFAM" id="SSF48498">
    <property type="entry name" value="Tetracyclin repressor-like, C-terminal domain"/>
    <property type="match status" value="1"/>
</dbReference>
<dbReference type="SUPFAM" id="SSF46689">
    <property type="entry name" value="Homeodomain-like"/>
    <property type="match status" value="1"/>
</dbReference>
<dbReference type="Proteomes" id="UP001174196">
    <property type="component" value="Unassembled WGS sequence"/>
</dbReference>
<comment type="caution">
    <text evidence="6">The sequence shown here is derived from an EMBL/GenBank/DDBJ whole genome shotgun (WGS) entry which is preliminary data.</text>
</comment>
<evidence type="ECO:0000256" key="4">
    <source>
        <dbReference type="PROSITE-ProRule" id="PRU00335"/>
    </source>
</evidence>
<keyword evidence="7" id="KW-1185">Reference proteome</keyword>
<feature type="DNA-binding region" description="H-T-H motif" evidence="4">
    <location>
        <begin position="24"/>
        <end position="43"/>
    </location>
</feature>
<dbReference type="InterPro" id="IPR001647">
    <property type="entry name" value="HTH_TetR"/>
</dbReference>
<dbReference type="InterPro" id="IPR009057">
    <property type="entry name" value="Homeodomain-like_sf"/>
</dbReference>
<dbReference type="Gene3D" id="1.10.357.10">
    <property type="entry name" value="Tetracycline Repressor, domain 2"/>
    <property type="match status" value="1"/>
</dbReference>
<keyword evidence="2 4" id="KW-0238">DNA-binding</keyword>
<name>A0ABT8IL79_9BACL</name>
<dbReference type="PANTHER" id="PTHR30055">
    <property type="entry name" value="HTH-TYPE TRANSCRIPTIONAL REGULATOR RUTR"/>
    <property type="match status" value="1"/>
</dbReference>
<dbReference type="PRINTS" id="PR00455">
    <property type="entry name" value="HTHTETR"/>
</dbReference>
<dbReference type="PROSITE" id="PS50977">
    <property type="entry name" value="HTH_TETR_2"/>
    <property type="match status" value="1"/>
</dbReference>
<evidence type="ECO:0000313" key="6">
    <source>
        <dbReference type="EMBL" id="MDN4593326.1"/>
    </source>
</evidence>
<keyword evidence="3" id="KW-0804">Transcription</keyword>
<evidence type="ECO:0000313" key="7">
    <source>
        <dbReference type="Proteomes" id="UP001174196"/>
    </source>
</evidence>
<reference evidence="6" key="1">
    <citation type="submission" date="2022-08" db="EMBL/GenBank/DDBJ databases">
        <title>Polycladomyces zharkentsis sp. nov., a novel thermophilic CMC and starch-degrading bacterium isolated from a geothermal spring in Kazakhstan.</title>
        <authorList>
            <person name="Mashzhan A."/>
            <person name="Kistaubaeva A."/>
            <person name="Javier-Lopez R."/>
            <person name="Birkeland N.-K."/>
        </authorList>
    </citation>
    <scope>NUCLEOTIDE SEQUENCE</scope>
    <source>
        <strain evidence="6">KSR 13</strain>
    </source>
</reference>
<dbReference type="RefSeq" id="WP_301238049.1">
    <property type="nucleotide sequence ID" value="NZ_JANRHH010000024.1"/>
</dbReference>
<dbReference type="Gene3D" id="1.10.10.60">
    <property type="entry name" value="Homeodomain-like"/>
    <property type="match status" value="1"/>
</dbReference>
<proteinExistence type="predicted"/>
<dbReference type="Pfam" id="PF00440">
    <property type="entry name" value="TetR_N"/>
    <property type="match status" value="1"/>
</dbReference>
<evidence type="ECO:0000256" key="2">
    <source>
        <dbReference type="ARBA" id="ARBA00023125"/>
    </source>
</evidence>
<sequence>MSTKQRIQQVAIRLFAEHGYEGASLSMIAREVGIRKPSIYAFFESKEALFLSVFEEIMKAHFANTQKLFASLRDKTVEERLYQLLTNGLTYASEHGDAFAFYQRAMLFSPPALHEKIRDRFLEAETWLTDVLRDCFKEGIQTGVIRETNLDDLIASFLCLLDGVLIQLFYYGPEMLRRRIDGIWRIYWRQAYWKWCGPSD</sequence>
<protein>
    <submittedName>
        <fullName evidence="6">TetR/AcrR family transcriptional regulator</fullName>
    </submittedName>
</protein>
<dbReference type="InterPro" id="IPR050109">
    <property type="entry name" value="HTH-type_TetR-like_transc_reg"/>
</dbReference>
<keyword evidence="1" id="KW-0805">Transcription regulation</keyword>
<feature type="domain" description="HTH tetR-type" evidence="5">
    <location>
        <begin position="1"/>
        <end position="61"/>
    </location>
</feature>
<evidence type="ECO:0000256" key="3">
    <source>
        <dbReference type="ARBA" id="ARBA00023163"/>
    </source>
</evidence>
<dbReference type="PANTHER" id="PTHR30055:SF234">
    <property type="entry name" value="HTH-TYPE TRANSCRIPTIONAL REGULATOR BETI"/>
    <property type="match status" value="1"/>
</dbReference>
<dbReference type="InterPro" id="IPR036271">
    <property type="entry name" value="Tet_transcr_reg_TetR-rel_C_sf"/>
</dbReference>
<accession>A0ABT8IL79</accession>
<organism evidence="6 7">
    <name type="scientific">Polycladomyces subterraneus</name>
    <dbReference type="NCBI Taxonomy" id="1016997"/>
    <lineage>
        <taxon>Bacteria</taxon>
        <taxon>Bacillati</taxon>
        <taxon>Bacillota</taxon>
        <taxon>Bacilli</taxon>
        <taxon>Bacillales</taxon>
        <taxon>Thermoactinomycetaceae</taxon>
        <taxon>Polycladomyces</taxon>
    </lineage>
</organism>